<evidence type="ECO:0000256" key="1">
    <source>
        <dbReference type="SAM" id="Phobius"/>
    </source>
</evidence>
<proteinExistence type="predicted"/>
<protein>
    <recommendedName>
        <fullName evidence="4">Phosphatidylserine decarboxylase</fullName>
    </recommendedName>
</protein>
<comment type="caution">
    <text evidence="2">The sequence shown here is derived from an EMBL/GenBank/DDBJ whole genome shotgun (WGS) entry which is preliminary data.</text>
</comment>
<evidence type="ECO:0000313" key="3">
    <source>
        <dbReference type="Proteomes" id="UP000256379"/>
    </source>
</evidence>
<keyword evidence="1" id="KW-0812">Transmembrane</keyword>
<evidence type="ECO:0008006" key="4">
    <source>
        <dbReference type="Google" id="ProtNLM"/>
    </source>
</evidence>
<organism evidence="2 3">
    <name type="scientific">Helicobacter didelphidarum</name>
    <dbReference type="NCBI Taxonomy" id="2040648"/>
    <lineage>
        <taxon>Bacteria</taxon>
        <taxon>Pseudomonadati</taxon>
        <taxon>Campylobacterota</taxon>
        <taxon>Epsilonproteobacteria</taxon>
        <taxon>Campylobacterales</taxon>
        <taxon>Helicobacteraceae</taxon>
        <taxon>Helicobacter</taxon>
    </lineage>
</organism>
<keyword evidence="3" id="KW-1185">Reference proteome</keyword>
<dbReference type="AlphaFoldDB" id="A0A3D8ISN3"/>
<gene>
    <name evidence="2" type="ORF">CQA53_00925</name>
</gene>
<dbReference type="RefSeq" id="WP_115542127.1">
    <property type="nucleotide sequence ID" value="NZ_NXLQ01000001.1"/>
</dbReference>
<keyword evidence="1" id="KW-1133">Transmembrane helix</keyword>
<accession>A0A3D8ISN3</accession>
<keyword evidence="1" id="KW-0472">Membrane</keyword>
<dbReference type="OrthoDB" id="5328934at2"/>
<name>A0A3D8ISN3_9HELI</name>
<reference evidence="2 3" key="1">
    <citation type="submission" date="2018-04" db="EMBL/GenBank/DDBJ databases">
        <title>Novel Campyloabacter and Helicobacter Species and Strains.</title>
        <authorList>
            <person name="Mannion A.J."/>
            <person name="Shen Z."/>
            <person name="Fox J.G."/>
        </authorList>
    </citation>
    <scope>NUCLEOTIDE SEQUENCE [LARGE SCALE GENOMIC DNA]</scope>
    <source>
        <strain evidence="2 3">MIT 17-337</strain>
    </source>
</reference>
<sequence length="213" mass="23696">MRIIEPEAKSIAYLIIIAGLVTSYFGLYILTTLLFVSLLVWLFFCSSKIINPTIPSAIVSPISGVIKKIEKDSNHIEFQIKARFNGRIYAPNDLQNIRISHHHGFYTLSNHSAFGRMFAPKDILEADSIFANNNLRIKIEVMPNLFRFCGLNYANSKSLFLEKIGFLNTGSLSISIYGDNLESFAQEGSYVVGGNSPLVVIKSPDSSLITPDI</sequence>
<evidence type="ECO:0000313" key="2">
    <source>
        <dbReference type="EMBL" id="RDU67601.1"/>
    </source>
</evidence>
<feature type="transmembrane region" description="Helical" evidence="1">
    <location>
        <begin position="12"/>
        <end position="44"/>
    </location>
</feature>
<dbReference type="EMBL" id="NXLQ01000001">
    <property type="protein sequence ID" value="RDU67601.1"/>
    <property type="molecule type" value="Genomic_DNA"/>
</dbReference>
<dbReference type="Proteomes" id="UP000256379">
    <property type="component" value="Unassembled WGS sequence"/>
</dbReference>